<comment type="caution">
    <text evidence="3">The sequence shown here is derived from an EMBL/GenBank/DDBJ whole genome shotgun (WGS) entry which is preliminary data.</text>
</comment>
<evidence type="ECO:0000256" key="1">
    <source>
        <dbReference type="SAM" id="MobiDB-lite"/>
    </source>
</evidence>
<evidence type="ECO:0000313" key="4">
    <source>
        <dbReference type="Proteomes" id="UP000664534"/>
    </source>
</evidence>
<reference evidence="3" key="1">
    <citation type="submission" date="2021-03" db="EMBL/GenBank/DDBJ databases">
        <authorList>
            <person name="Tagirdzhanova G."/>
        </authorList>
    </citation>
    <scope>NUCLEOTIDE SEQUENCE</scope>
</reference>
<evidence type="ECO:0000259" key="2">
    <source>
        <dbReference type="Pfam" id="PF24864"/>
    </source>
</evidence>
<sequence length="255" mass="29778">MGSFASRLMRKRRSSKTRSSPLPRERRPLSIPQIPSNAGLFNRLPFEIRHMIYVYALGGDLVHLTQTVAMKEMGYHACQWSQPHSHHYHALGEPCPRNRLCLLETCRQIYIEASPVLYSTNTFAILGTQNMPVFWDFSRSIRKDRLELITSMHISCPADDVENVGLQYWRPTWEIIATQMPGLKDMKVRLVKVHFPPLELALEEDWVKPMLEVRGLRRFEFELAQEIWSGESTAEYNERLEWFQNELQAVMCASR</sequence>
<proteinExistence type="predicted"/>
<feature type="domain" description="DUF7730" evidence="2">
    <location>
        <begin position="38"/>
        <end position="223"/>
    </location>
</feature>
<accession>A0A8H3G0V9</accession>
<dbReference type="AlphaFoldDB" id="A0A8H3G0V9"/>
<feature type="region of interest" description="Disordered" evidence="1">
    <location>
        <begin position="1"/>
        <end position="30"/>
    </location>
</feature>
<dbReference type="OrthoDB" id="4757095at2759"/>
<dbReference type="Pfam" id="PF24864">
    <property type="entry name" value="DUF7730"/>
    <property type="match status" value="1"/>
</dbReference>
<dbReference type="PANTHER" id="PTHR38790">
    <property type="entry name" value="2EXR DOMAIN-CONTAINING PROTEIN-RELATED"/>
    <property type="match status" value="1"/>
</dbReference>
<dbReference type="Proteomes" id="UP000664534">
    <property type="component" value="Unassembled WGS sequence"/>
</dbReference>
<keyword evidence="4" id="KW-1185">Reference proteome</keyword>
<evidence type="ECO:0000313" key="3">
    <source>
        <dbReference type="EMBL" id="CAF9934534.1"/>
    </source>
</evidence>
<protein>
    <recommendedName>
        <fullName evidence="2">DUF7730 domain-containing protein</fullName>
    </recommendedName>
</protein>
<dbReference type="InterPro" id="IPR056632">
    <property type="entry name" value="DUF7730"/>
</dbReference>
<organism evidence="3 4">
    <name type="scientific">Imshaugia aleurites</name>
    <dbReference type="NCBI Taxonomy" id="172621"/>
    <lineage>
        <taxon>Eukaryota</taxon>
        <taxon>Fungi</taxon>
        <taxon>Dikarya</taxon>
        <taxon>Ascomycota</taxon>
        <taxon>Pezizomycotina</taxon>
        <taxon>Lecanoromycetes</taxon>
        <taxon>OSLEUM clade</taxon>
        <taxon>Lecanoromycetidae</taxon>
        <taxon>Lecanorales</taxon>
        <taxon>Lecanorineae</taxon>
        <taxon>Parmeliaceae</taxon>
        <taxon>Imshaugia</taxon>
    </lineage>
</organism>
<dbReference type="EMBL" id="CAJPDT010000077">
    <property type="protein sequence ID" value="CAF9934534.1"/>
    <property type="molecule type" value="Genomic_DNA"/>
</dbReference>
<gene>
    <name evidence="3" type="ORF">IMSHALPRED_009748</name>
</gene>
<name>A0A8H3G0V9_9LECA</name>